<dbReference type="EMBL" id="QZBM01000024">
    <property type="protein sequence ID" value="THZ30289.1"/>
    <property type="molecule type" value="Genomic_DNA"/>
</dbReference>
<dbReference type="Pfam" id="PF01261">
    <property type="entry name" value="AP_endonuc_2"/>
    <property type="match status" value="1"/>
</dbReference>
<dbReference type="PANTHER" id="PTHR12110:SF38">
    <property type="entry name" value="DIOXYGENASE, PUTATIVE (AFU_ORTHOLOGUE AFUA_6G00240)-RELATED"/>
    <property type="match status" value="1"/>
</dbReference>
<dbReference type="SUPFAM" id="SSF51658">
    <property type="entry name" value="Xylose isomerase-like"/>
    <property type="match status" value="1"/>
</dbReference>
<evidence type="ECO:0000313" key="3">
    <source>
        <dbReference type="Proteomes" id="UP000308005"/>
    </source>
</evidence>
<dbReference type="InterPro" id="IPR050312">
    <property type="entry name" value="IolE/XylAMocC-like"/>
</dbReference>
<dbReference type="AlphaFoldDB" id="A0A4S9TXM0"/>
<dbReference type="GO" id="GO:0016853">
    <property type="term" value="F:isomerase activity"/>
    <property type="evidence" value="ECO:0007669"/>
    <property type="project" value="UniProtKB-KW"/>
</dbReference>
<gene>
    <name evidence="2" type="ORF">D6C91_01240</name>
</gene>
<sequence>MPKHVSYSLHQLKLIMKSISNKLAIATPSLGLHKSHTLERKIIAAAEQGFQGIEIVFGEIETHSQNQRISIHAAAKEVRQMCDDHRLQVVSLCPFENFEGNRSPIEERLKKASLWVDIARTLGALFIQVPSQFDLSASRSEQIIVRELQQLADLASITSPVVKIAYEPMSWGICYPTWETALRLTRLVDRQNFGICLDTFHIGTRLWGSPLVSSGKYLNADAHLADSLRRFLAEFPLEKLFFVQLSDAELLDTPLSTSHPWYLEGEAAEFTWSKHARPFPLEADKGGYLPIVEILKAWVVDKGFTGWISFESFDRRMTEESYDPKVAAVRARRSWEKILPLVLPVKATL</sequence>
<reference evidence="2 3" key="1">
    <citation type="submission" date="2018-10" db="EMBL/GenBank/DDBJ databases">
        <title>Fifty Aureobasidium pullulans genomes reveal a recombining polyextremotolerant generalist.</title>
        <authorList>
            <person name="Gostincar C."/>
            <person name="Turk M."/>
            <person name="Zajc J."/>
            <person name="Gunde-Cimerman N."/>
        </authorList>
    </citation>
    <scope>NUCLEOTIDE SEQUENCE [LARGE SCALE GENOMIC DNA]</scope>
    <source>
        <strain evidence="2 3">EXF-3863</strain>
    </source>
</reference>
<evidence type="ECO:0000259" key="1">
    <source>
        <dbReference type="Pfam" id="PF01261"/>
    </source>
</evidence>
<organism evidence="2 3">
    <name type="scientific">Aureobasidium pullulans</name>
    <name type="common">Black yeast</name>
    <name type="synonym">Pullularia pullulans</name>
    <dbReference type="NCBI Taxonomy" id="5580"/>
    <lineage>
        <taxon>Eukaryota</taxon>
        <taxon>Fungi</taxon>
        <taxon>Dikarya</taxon>
        <taxon>Ascomycota</taxon>
        <taxon>Pezizomycotina</taxon>
        <taxon>Dothideomycetes</taxon>
        <taxon>Dothideomycetidae</taxon>
        <taxon>Dothideales</taxon>
        <taxon>Saccotheciaceae</taxon>
        <taxon>Aureobasidium</taxon>
    </lineage>
</organism>
<name>A0A4S9TXM0_AURPU</name>
<dbReference type="PANTHER" id="PTHR12110">
    <property type="entry name" value="HYDROXYPYRUVATE ISOMERASE"/>
    <property type="match status" value="1"/>
</dbReference>
<keyword evidence="2" id="KW-0413">Isomerase</keyword>
<protein>
    <submittedName>
        <fullName evidence="2">Xylose isomerase-like protein</fullName>
    </submittedName>
</protein>
<feature type="domain" description="Xylose isomerase-like TIM barrel" evidence="1">
    <location>
        <begin position="44"/>
        <end position="323"/>
    </location>
</feature>
<dbReference type="Gene3D" id="3.20.20.150">
    <property type="entry name" value="Divalent-metal-dependent TIM barrel enzymes"/>
    <property type="match status" value="1"/>
</dbReference>
<dbReference type="InterPro" id="IPR036237">
    <property type="entry name" value="Xyl_isomerase-like_sf"/>
</dbReference>
<dbReference type="Proteomes" id="UP000308005">
    <property type="component" value="Unassembled WGS sequence"/>
</dbReference>
<evidence type="ECO:0000313" key="2">
    <source>
        <dbReference type="EMBL" id="THZ30289.1"/>
    </source>
</evidence>
<comment type="caution">
    <text evidence="2">The sequence shown here is derived from an EMBL/GenBank/DDBJ whole genome shotgun (WGS) entry which is preliminary data.</text>
</comment>
<proteinExistence type="predicted"/>
<dbReference type="InterPro" id="IPR013022">
    <property type="entry name" value="Xyl_isomerase-like_TIM-brl"/>
</dbReference>
<accession>A0A4S9TXM0</accession>